<keyword evidence="1" id="KW-0863">Zinc-finger</keyword>
<dbReference type="PANTHER" id="PTHR47526:SF4">
    <property type="entry name" value="SWIM-TYPE DOMAIN-CONTAINING PROTEIN"/>
    <property type="match status" value="1"/>
</dbReference>
<name>A0A1A8CGL9_NOTKA</name>
<proteinExistence type="predicted"/>
<sequence length="274" mass="30802">MEETFAESPYYEALDVDSKQKYKDLISRYVGRDPFIMKMCEFSKELRHLPTVEAVDITNYLVLQTFFYTIQQMKAYKRLEAYNLFVSGCVQNLGTKRLPDDCRLVFARVNRSQGSGEAPLKTWIIAKEDGEVIAAHCNCTASLSESCSHVAAVLFSIEAEVRARDAGSCTSAQCRVLMPSNEKEVPAAPVAEIDFFSAKSKKLKPDCSTDGRTAENEPGKCPPCPRVKRGSETYCRFLENLRKNCPNSVALMFLTIPQTAPKEHDYYYGSNTFS</sequence>
<evidence type="ECO:0000259" key="2">
    <source>
        <dbReference type="PROSITE" id="PS50966"/>
    </source>
</evidence>
<protein>
    <recommendedName>
        <fullName evidence="2">SWIM-type domain-containing protein</fullName>
    </recommendedName>
</protein>
<accession>A0A1A8CGL9</accession>
<evidence type="ECO:0000256" key="1">
    <source>
        <dbReference type="PROSITE-ProRule" id="PRU00325"/>
    </source>
</evidence>
<dbReference type="InterPro" id="IPR007527">
    <property type="entry name" value="Znf_SWIM"/>
</dbReference>
<gene>
    <name evidence="3" type="primary">Nfu_g_1_019709</name>
</gene>
<dbReference type="PANTHER" id="PTHR47526">
    <property type="entry name" value="ATP-DEPENDENT DNA HELICASE"/>
    <property type="match status" value="1"/>
</dbReference>
<dbReference type="AlphaFoldDB" id="A0A1A8CGL9"/>
<dbReference type="GO" id="GO:0008270">
    <property type="term" value="F:zinc ion binding"/>
    <property type="evidence" value="ECO:0007669"/>
    <property type="project" value="UniProtKB-KW"/>
</dbReference>
<dbReference type="EMBL" id="HADZ01014267">
    <property type="protein sequence ID" value="SBP78208.1"/>
    <property type="molecule type" value="Transcribed_RNA"/>
</dbReference>
<evidence type="ECO:0000313" key="3">
    <source>
        <dbReference type="EMBL" id="SBP78208.1"/>
    </source>
</evidence>
<reference evidence="3" key="2">
    <citation type="submission" date="2016-06" db="EMBL/GenBank/DDBJ databases">
        <title>The genome of a short-lived fish provides insights into sex chromosome evolution and the genetic control of aging.</title>
        <authorList>
            <person name="Reichwald K."/>
            <person name="Felder M."/>
            <person name="Petzold A."/>
            <person name="Koch P."/>
            <person name="Groth M."/>
            <person name="Platzer M."/>
        </authorList>
    </citation>
    <scope>NUCLEOTIDE SEQUENCE</scope>
    <source>
        <tissue evidence="3">Brain</tissue>
    </source>
</reference>
<reference evidence="3" key="1">
    <citation type="submission" date="2016-05" db="EMBL/GenBank/DDBJ databases">
        <authorList>
            <person name="Lavstsen T."/>
            <person name="Jespersen J.S."/>
        </authorList>
    </citation>
    <scope>NUCLEOTIDE SEQUENCE</scope>
    <source>
        <tissue evidence="3">Brain</tissue>
    </source>
</reference>
<keyword evidence="1" id="KW-0862">Zinc</keyword>
<keyword evidence="1" id="KW-0479">Metal-binding</keyword>
<dbReference type="PROSITE" id="PS50966">
    <property type="entry name" value="ZF_SWIM"/>
    <property type="match status" value="1"/>
</dbReference>
<feature type="domain" description="SWIM-type" evidence="2">
    <location>
        <begin position="122"/>
        <end position="158"/>
    </location>
</feature>
<organism evidence="3">
    <name type="scientific">Nothobranchius kadleci</name>
    <name type="common">African annual killifish</name>
    <dbReference type="NCBI Taxonomy" id="1051664"/>
    <lineage>
        <taxon>Eukaryota</taxon>
        <taxon>Metazoa</taxon>
        <taxon>Chordata</taxon>
        <taxon>Craniata</taxon>
        <taxon>Vertebrata</taxon>
        <taxon>Euteleostomi</taxon>
        <taxon>Actinopterygii</taxon>
        <taxon>Neopterygii</taxon>
        <taxon>Teleostei</taxon>
        <taxon>Neoteleostei</taxon>
        <taxon>Acanthomorphata</taxon>
        <taxon>Ovalentaria</taxon>
        <taxon>Atherinomorphae</taxon>
        <taxon>Cyprinodontiformes</taxon>
        <taxon>Nothobranchiidae</taxon>
        <taxon>Nothobranchius</taxon>
    </lineage>
</organism>